<sequence>MNNRFLIDYDNPDAGIGHSMGIMNRAIKIAARNNLQFAYSEKQLQKSHKQSFRWNLKQSLRKLRGRCANETHNIGDDLNRMLDPKRILTSREDLEQKIKKGDVKVIELPEFEIHIPTNDQVDDEIYKAVDAFIQQHPGPDIAFKISNNRFGDYEYGPSRDWFIKAYTQAREHLPIPLIFDPKKINIAVHIRRGDLLPGRQFSDLSSRMLPDAWYLEILNTILSHSPRSVAIHIYSEGKDGRYHSETGAPFSWKERFQNTGYEVHEHIDSDFMGTFHHLLHADVLIGSKSGMSHLAGMLGDQVKLMPQMWHSYRGTNKLLELPSSIGDIDQQTIASHIKLNLR</sequence>
<dbReference type="OrthoDB" id="9126118at2"/>
<dbReference type="AlphaFoldDB" id="A0A254PUG9"/>
<accession>A0A254PUG9</accession>
<dbReference type="EMBL" id="NGUP01000003">
    <property type="protein sequence ID" value="OWS70210.1"/>
    <property type="molecule type" value="Genomic_DNA"/>
</dbReference>
<evidence type="ECO:0000313" key="1">
    <source>
        <dbReference type="EMBL" id="OWS70210.1"/>
    </source>
</evidence>
<organism evidence="1 2">
    <name type="scientific">Polynucleobacter campilacus</name>
    <dbReference type="NCBI Taxonomy" id="1743163"/>
    <lineage>
        <taxon>Bacteria</taxon>
        <taxon>Pseudomonadati</taxon>
        <taxon>Pseudomonadota</taxon>
        <taxon>Betaproteobacteria</taxon>
        <taxon>Burkholderiales</taxon>
        <taxon>Burkholderiaceae</taxon>
        <taxon>Polynucleobacter</taxon>
    </lineage>
</organism>
<reference evidence="1 2" key="1">
    <citation type="submission" date="2017-05" db="EMBL/GenBank/DDBJ databases">
        <title>Genome of Polynucleobacter sp. MWH-Feld-100.</title>
        <authorList>
            <person name="Hahn M.W."/>
        </authorList>
    </citation>
    <scope>NUCLEOTIDE SEQUENCE [LARGE SCALE GENOMIC DNA]</scope>
    <source>
        <strain evidence="1 2">MWH-Feld-100</strain>
    </source>
</reference>
<dbReference type="RefSeq" id="WP_088525795.1">
    <property type="nucleotide sequence ID" value="NZ_NGUP01000003.1"/>
</dbReference>
<dbReference type="Proteomes" id="UP000197528">
    <property type="component" value="Unassembled WGS sequence"/>
</dbReference>
<keyword evidence="2" id="KW-1185">Reference proteome</keyword>
<proteinExistence type="predicted"/>
<protein>
    <submittedName>
        <fullName evidence="1">Uncharacterized protein</fullName>
    </submittedName>
</protein>
<comment type="caution">
    <text evidence="1">The sequence shown here is derived from an EMBL/GenBank/DDBJ whole genome shotgun (WGS) entry which is preliminary data.</text>
</comment>
<gene>
    <name evidence="1" type="ORF">CBI31_07820</name>
</gene>
<evidence type="ECO:0000313" key="2">
    <source>
        <dbReference type="Proteomes" id="UP000197528"/>
    </source>
</evidence>
<name>A0A254PUG9_9BURK</name>